<gene>
    <name evidence="1" type="ORF">ATK78_0524</name>
</gene>
<accession>A0A4V6PW25</accession>
<sequence>MGFFDKLFKKEVAEPLVNVIDKAKVLVYPMIKSSDWKGMGLARSQPFLDIDGKPELALVFAQDAGDSFQYITEADLLLPGVQENFDQWQHNINTYPYEITLAKSLDNRVITASGEDHSAEKVLSAAFLAEACAALNTDRLVISIPRRRCLMITSYYEDFQSLENFFRLHFLAWQEEDYGNEQISEMVFLADKNKIEYAVPLGFRINLYERDGQFKLVYSTMDDLFQENDQIDFQKIMEKNKIPVSIYNSGTSSGN</sequence>
<evidence type="ECO:0008006" key="3">
    <source>
        <dbReference type="Google" id="ProtNLM"/>
    </source>
</evidence>
<dbReference type="AlphaFoldDB" id="A0A4V6PW25"/>
<dbReference type="OrthoDB" id="5917811at2"/>
<evidence type="ECO:0000313" key="2">
    <source>
        <dbReference type="Proteomes" id="UP000295620"/>
    </source>
</evidence>
<dbReference type="EMBL" id="SNYC01000003">
    <property type="protein sequence ID" value="TDQ11403.1"/>
    <property type="molecule type" value="Genomic_DNA"/>
</dbReference>
<dbReference type="RefSeq" id="WP_133574479.1">
    <property type="nucleotide sequence ID" value="NZ_SNYC01000003.1"/>
</dbReference>
<comment type="caution">
    <text evidence="1">The sequence shown here is derived from an EMBL/GenBank/DDBJ whole genome shotgun (WGS) entry which is preliminary data.</text>
</comment>
<name>A0A4V6PW25_9SPHI</name>
<evidence type="ECO:0000313" key="1">
    <source>
        <dbReference type="EMBL" id="TDQ11403.1"/>
    </source>
</evidence>
<protein>
    <recommendedName>
        <fullName evidence="3">DUF1444 family protein</fullName>
    </recommendedName>
</protein>
<keyword evidence="2" id="KW-1185">Reference proteome</keyword>
<dbReference type="Proteomes" id="UP000295620">
    <property type="component" value="Unassembled WGS sequence"/>
</dbReference>
<organism evidence="1 2">
    <name type="scientific">Pedobacter metabolipauper</name>
    <dbReference type="NCBI Taxonomy" id="425513"/>
    <lineage>
        <taxon>Bacteria</taxon>
        <taxon>Pseudomonadati</taxon>
        <taxon>Bacteroidota</taxon>
        <taxon>Sphingobacteriia</taxon>
        <taxon>Sphingobacteriales</taxon>
        <taxon>Sphingobacteriaceae</taxon>
        <taxon>Pedobacter</taxon>
    </lineage>
</organism>
<proteinExistence type="predicted"/>
<reference evidence="1 2" key="1">
    <citation type="submission" date="2019-03" db="EMBL/GenBank/DDBJ databases">
        <title>Genomic Encyclopedia of Archaeal and Bacterial Type Strains, Phase II (KMG-II): from individual species to whole genera.</title>
        <authorList>
            <person name="Goeker M."/>
        </authorList>
    </citation>
    <scope>NUCLEOTIDE SEQUENCE [LARGE SCALE GENOMIC DNA]</scope>
    <source>
        <strain evidence="1 2">DSM 19035</strain>
    </source>
</reference>